<dbReference type="InterPro" id="IPR013083">
    <property type="entry name" value="Znf_RING/FYVE/PHD"/>
</dbReference>
<keyword evidence="16" id="KW-1185">Reference proteome</keyword>
<keyword evidence="7 10" id="KW-0863">Zinc-finger</keyword>
<dbReference type="GeneTree" id="ENSGT00940000157122"/>
<evidence type="ECO:0000256" key="10">
    <source>
        <dbReference type="PROSITE-ProRule" id="PRU00175"/>
    </source>
</evidence>
<dbReference type="SUPFAM" id="SSF57850">
    <property type="entry name" value="RING/U-box"/>
    <property type="match status" value="1"/>
</dbReference>
<comment type="subcellular location">
    <subcellularLocation>
        <location evidence="11">Cytoplasm</location>
    </subcellularLocation>
</comment>
<dbReference type="PROSITE" id="PS50918">
    <property type="entry name" value="WWE"/>
    <property type="match status" value="2"/>
</dbReference>
<feature type="domain" description="WWE" evidence="14">
    <location>
        <begin position="79"/>
        <end position="155"/>
    </location>
</feature>
<keyword evidence="5 11" id="KW-0479">Metal-binding</keyword>
<dbReference type="FunFam" id="3.30.390.130:FF:000001">
    <property type="entry name" value="Probable E3 ubiquitin-protein ligase DTX3"/>
    <property type="match status" value="1"/>
</dbReference>
<dbReference type="InterPro" id="IPR018957">
    <property type="entry name" value="Znf_C3HC4_RING-type"/>
</dbReference>
<dbReference type="GO" id="GO:0008270">
    <property type="term" value="F:zinc ion binding"/>
    <property type="evidence" value="ECO:0007669"/>
    <property type="project" value="UniProtKB-KW"/>
</dbReference>
<proteinExistence type="inferred from homology"/>
<feature type="domain" description="RING-type" evidence="13">
    <location>
        <begin position="395"/>
        <end position="456"/>
    </location>
</feature>
<dbReference type="GO" id="GO:0007219">
    <property type="term" value="P:Notch signaling pathway"/>
    <property type="evidence" value="ECO:0007669"/>
    <property type="project" value="UniProtKB-KW"/>
</dbReference>
<sequence length="606" mass="65531">MLLASAVVVWEWLNEHGRWRPYSPTVSHQIEAAIRSSDPRGGSVVLGQVDSRLSPYIIDLQSMHQFRQDTGTIRPVRRSFYDPASAPGQGWQWEWENDAGTWTPYDMEVAIAIESAHSRQQTCLDLTPLGFCYLIDFKNMTQVNRQSQRCRRIQRRADLTYPLVSGPSVSSNGSLPVPGLGQPCSCQQCMLVLSVKTGMGGAGGAGGGIQTLGRRSLTMQRPKNSATASPVSPAASASLRPSQTPSPSPMVMKPQRAPTAAATVCHAPLPQRSSLAGLSRPALQRIAMAQSRALIASGVPTVPVKNLNGSSPVHPALAGITGILMSAAALPVCLTRPPKLVLHPPPVSKSDIKPVPGFSHCCRKTTKKQARKGKTPEEVVKKYLQKVKSPPEEDCTICMEPLGGPSGYKGPGVGPVSKAESVGRLAQCGHQYHFQCLVAMYNNGNKDGSLQCPTCKTIYGVKTGNQPAGKMEYHVIPHSLPGHPDCKSIRIIYNIPPGIQGPEHPNPGKPFTARGFPRHCYLPDSEKGRKVLRLLLVAWDRRLIFSVGTSSTTGESDTVIWNEVHHKTEFGSNLTGHGFPDPGHLDNVLEELRAQGITEEDALVEK</sequence>
<dbReference type="Proteomes" id="UP000264800">
    <property type="component" value="Unplaced"/>
</dbReference>
<dbReference type="FunFam" id="3.30.40.10:FF:000097">
    <property type="entry name" value="E3 ubiquitin-protein ligase DTX4"/>
    <property type="match status" value="1"/>
</dbReference>
<dbReference type="GO" id="GO:0016567">
    <property type="term" value="P:protein ubiquitination"/>
    <property type="evidence" value="ECO:0007669"/>
    <property type="project" value="UniProtKB-UniRule"/>
</dbReference>
<dbReference type="AlphaFoldDB" id="A0A3Q3BBP2"/>
<dbReference type="Gene3D" id="3.30.720.50">
    <property type="match status" value="2"/>
</dbReference>
<evidence type="ECO:0000256" key="2">
    <source>
        <dbReference type="ARBA" id="ARBA00004906"/>
    </source>
</evidence>
<evidence type="ECO:0000256" key="1">
    <source>
        <dbReference type="ARBA" id="ARBA00000900"/>
    </source>
</evidence>
<dbReference type="InterPro" id="IPR004170">
    <property type="entry name" value="WWE_dom"/>
</dbReference>
<evidence type="ECO:0000256" key="5">
    <source>
        <dbReference type="ARBA" id="ARBA00022723"/>
    </source>
</evidence>
<evidence type="ECO:0000256" key="3">
    <source>
        <dbReference type="ARBA" id="ARBA00009413"/>
    </source>
</evidence>
<keyword evidence="9" id="KW-0914">Notch signaling pathway</keyword>
<organism evidence="15 16">
    <name type="scientific">Kryptolebias marmoratus</name>
    <name type="common">Mangrove killifish</name>
    <name type="synonym">Rivulus marmoratus</name>
    <dbReference type="NCBI Taxonomy" id="37003"/>
    <lineage>
        <taxon>Eukaryota</taxon>
        <taxon>Metazoa</taxon>
        <taxon>Chordata</taxon>
        <taxon>Craniata</taxon>
        <taxon>Vertebrata</taxon>
        <taxon>Euteleostomi</taxon>
        <taxon>Actinopterygii</taxon>
        <taxon>Neopterygii</taxon>
        <taxon>Teleostei</taxon>
        <taxon>Neoteleostei</taxon>
        <taxon>Acanthomorphata</taxon>
        <taxon>Ovalentaria</taxon>
        <taxon>Atherinomorphae</taxon>
        <taxon>Cyprinodontiformes</taxon>
        <taxon>Rivulidae</taxon>
        <taxon>Kryptolebias</taxon>
    </lineage>
</organism>
<dbReference type="Gene3D" id="3.30.40.10">
    <property type="entry name" value="Zinc/RING finger domain, C3HC4 (zinc finger)"/>
    <property type="match status" value="1"/>
</dbReference>
<name>A0A3Q3BBP2_KRYMA</name>
<reference evidence="15" key="2">
    <citation type="submission" date="2025-09" db="UniProtKB">
        <authorList>
            <consortium name="Ensembl"/>
        </authorList>
    </citation>
    <scope>IDENTIFICATION</scope>
</reference>
<dbReference type="InterPro" id="IPR037197">
    <property type="entry name" value="WWE_dom_sf"/>
</dbReference>
<evidence type="ECO:0000313" key="15">
    <source>
        <dbReference type="Ensembl" id="ENSKMAP00000027303.1"/>
    </source>
</evidence>
<evidence type="ECO:0000259" key="13">
    <source>
        <dbReference type="PROSITE" id="PS50089"/>
    </source>
</evidence>
<dbReference type="PANTHER" id="PTHR12622">
    <property type="entry name" value="DELTEX-RELATED"/>
    <property type="match status" value="1"/>
</dbReference>
<dbReference type="InterPro" id="IPR039399">
    <property type="entry name" value="Deltex_C_sf"/>
</dbReference>
<dbReference type="Ensembl" id="ENSKMAT00000027645.1">
    <property type="protein sequence ID" value="ENSKMAP00000027303.1"/>
    <property type="gene ID" value="ENSKMAG00000020240.1"/>
</dbReference>
<dbReference type="EC" id="2.3.2.27" evidence="11"/>
<dbReference type="Gene3D" id="3.30.390.130">
    <property type="match status" value="1"/>
</dbReference>
<dbReference type="GO" id="GO:0005737">
    <property type="term" value="C:cytoplasm"/>
    <property type="evidence" value="ECO:0007669"/>
    <property type="project" value="UniProtKB-SubCell"/>
</dbReference>
<dbReference type="Pfam" id="PF00097">
    <property type="entry name" value="zf-C3HC4"/>
    <property type="match status" value="1"/>
</dbReference>
<dbReference type="CDD" id="cd09633">
    <property type="entry name" value="Deltex_C"/>
    <property type="match status" value="1"/>
</dbReference>
<comment type="catalytic activity">
    <reaction evidence="1 11">
        <text>S-ubiquitinyl-[E2 ubiquitin-conjugating enzyme]-L-cysteine + [acceptor protein]-L-lysine = [E2 ubiquitin-conjugating enzyme]-L-cysteine + N(6)-ubiquitinyl-[acceptor protein]-L-lysine.</text>
        <dbReference type="EC" id="2.3.2.27"/>
    </reaction>
</comment>
<comment type="pathway">
    <text evidence="2 11">Protein modification; protein ubiquitination.</text>
</comment>
<evidence type="ECO:0000256" key="9">
    <source>
        <dbReference type="ARBA" id="ARBA00022976"/>
    </source>
</evidence>
<feature type="region of interest" description="Disordered" evidence="12">
    <location>
        <begin position="218"/>
        <end position="261"/>
    </location>
</feature>
<dbReference type="OMA" id="MFYAPSS"/>
<accession>A0A3Q3BBP2</accession>
<evidence type="ECO:0000256" key="7">
    <source>
        <dbReference type="ARBA" id="ARBA00022771"/>
    </source>
</evidence>
<comment type="similarity">
    <text evidence="3 11">Belongs to the Deltex family.</text>
</comment>
<evidence type="ECO:0000256" key="4">
    <source>
        <dbReference type="ARBA" id="ARBA00022679"/>
    </source>
</evidence>
<keyword evidence="6" id="KW-0677">Repeat</keyword>
<reference evidence="15" key="1">
    <citation type="submission" date="2025-08" db="UniProtKB">
        <authorList>
            <consortium name="Ensembl"/>
        </authorList>
    </citation>
    <scope>IDENTIFICATION</scope>
</reference>
<evidence type="ECO:0000313" key="16">
    <source>
        <dbReference type="Proteomes" id="UP000264800"/>
    </source>
</evidence>
<dbReference type="InterPro" id="IPR039396">
    <property type="entry name" value="Deltex_C"/>
</dbReference>
<protein>
    <recommendedName>
        <fullName evidence="11">E3 ubiquitin-protein ligase</fullName>
        <ecNumber evidence="11">2.3.2.27</ecNumber>
    </recommendedName>
</protein>
<dbReference type="UniPathway" id="UPA00143"/>
<dbReference type="FunFam" id="3.30.720.50:FF:000005">
    <property type="entry name" value="Probable E3 ubiquitin-protein ligase DTX2"/>
    <property type="match status" value="1"/>
</dbReference>
<keyword evidence="8 11" id="KW-0862">Zinc</keyword>
<dbReference type="PROSITE" id="PS50089">
    <property type="entry name" value="ZF_RING_2"/>
    <property type="match status" value="1"/>
</dbReference>
<dbReference type="InterPro" id="IPR018123">
    <property type="entry name" value="WWE-dom_subgr"/>
</dbReference>
<evidence type="ECO:0000256" key="8">
    <source>
        <dbReference type="ARBA" id="ARBA00022833"/>
    </source>
</evidence>
<dbReference type="Pfam" id="PF02825">
    <property type="entry name" value="WWE"/>
    <property type="match status" value="2"/>
</dbReference>
<keyword evidence="11" id="KW-0963">Cytoplasm</keyword>
<dbReference type="SMART" id="SM00184">
    <property type="entry name" value="RING"/>
    <property type="match status" value="1"/>
</dbReference>
<feature type="domain" description="WWE" evidence="14">
    <location>
        <begin position="1"/>
        <end position="78"/>
    </location>
</feature>
<dbReference type="GO" id="GO:0061630">
    <property type="term" value="F:ubiquitin protein ligase activity"/>
    <property type="evidence" value="ECO:0007669"/>
    <property type="project" value="UniProtKB-UniRule"/>
</dbReference>
<evidence type="ECO:0000256" key="11">
    <source>
        <dbReference type="RuleBase" id="RU367105"/>
    </source>
</evidence>
<dbReference type="SMART" id="SM00678">
    <property type="entry name" value="WWE"/>
    <property type="match status" value="2"/>
</dbReference>
<feature type="compositionally biased region" description="Low complexity" evidence="12">
    <location>
        <begin position="225"/>
        <end position="242"/>
    </location>
</feature>
<dbReference type="Pfam" id="PF18102">
    <property type="entry name" value="DTC"/>
    <property type="match status" value="1"/>
</dbReference>
<dbReference type="InterPro" id="IPR001841">
    <property type="entry name" value="Znf_RING"/>
</dbReference>
<dbReference type="STRING" id="37003.ENSKMAP00000027303"/>
<dbReference type="SUPFAM" id="SSF117839">
    <property type="entry name" value="WWE domain"/>
    <property type="match status" value="2"/>
</dbReference>
<evidence type="ECO:0000256" key="6">
    <source>
        <dbReference type="ARBA" id="ARBA00022737"/>
    </source>
</evidence>
<evidence type="ECO:0000259" key="14">
    <source>
        <dbReference type="PROSITE" id="PS50918"/>
    </source>
</evidence>
<keyword evidence="4 11" id="KW-0808">Transferase</keyword>
<evidence type="ECO:0000256" key="12">
    <source>
        <dbReference type="SAM" id="MobiDB-lite"/>
    </source>
</evidence>
<dbReference type="InterPro" id="IPR039398">
    <property type="entry name" value="Deltex_fam"/>
</dbReference>